<evidence type="ECO:0000259" key="2">
    <source>
        <dbReference type="Pfam" id="PF01965"/>
    </source>
</evidence>
<sequence length="128" mass="13662">MRIGPILAYHGGSGKTRFADAANLDLQSQQVLVPIANGSEEMEVVMVVDILRRAKIDVVVASVEKSTKIVASQNSVIVADKSLSAAAESVYDLIILPAFLAFHGLPGFFVVLANLELFLAILRLLAIS</sequence>
<dbReference type="InterPro" id="IPR029062">
    <property type="entry name" value="Class_I_gatase-like"/>
</dbReference>
<dbReference type="Gene3D" id="3.40.50.880">
    <property type="match status" value="1"/>
</dbReference>
<organism evidence="3 4">
    <name type="scientific">Colocasia esculenta</name>
    <name type="common">Wild taro</name>
    <name type="synonym">Arum esculentum</name>
    <dbReference type="NCBI Taxonomy" id="4460"/>
    <lineage>
        <taxon>Eukaryota</taxon>
        <taxon>Viridiplantae</taxon>
        <taxon>Streptophyta</taxon>
        <taxon>Embryophyta</taxon>
        <taxon>Tracheophyta</taxon>
        <taxon>Spermatophyta</taxon>
        <taxon>Magnoliopsida</taxon>
        <taxon>Liliopsida</taxon>
        <taxon>Araceae</taxon>
        <taxon>Aroideae</taxon>
        <taxon>Colocasieae</taxon>
        <taxon>Colocasia</taxon>
    </lineage>
</organism>
<keyword evidence="1" id="KW-1133">Transmembrane helix</keyword>
<dbReference type="PANTHER" id="PTHR48094:SF7">
    <property type="entry name" value="PROTEIN DJ-1 HOMOLOG C"/>
    <property type="match status" value="1"/>
</dbReference>
<evidence type="ECO:0000313" key="4">
    <source>
        <dbReference type="Proteomes" id="UP000652761"/>
    </source>
</evidence>
<keyword evidence="1" id="KW-0472">Membrane</keyword>
<dbReference type="GO" id="GO:0005737">
    <property type="term" value="C:cytoplasm"/>
    <property type="evidence" value="ECO:0007669"/>
    <property type="project" value="TreeGrafter"/>
</dbReference>
<dbReference type="AlphaFoldDB" id="A0A843XAC0"/>
<dbReference type="OrthoDB" id="688175at2759"/>
<dbReference type="Proteomes" id="UP000652761">
    <property type="component" value="Unassembled WGS sequence"/>
</dbReference>
<dbReference type="PANTHER" id="PTHR48094">
    <property type="entry name" value="PROTEIN/NUCLEIC ACID DEGLYCASE DJ-1-RELATED"/>
    <property type="match status" value="1"/>
</dbReference>
<dbReference type="Pfam" id="PF01965">
    <property type="entry name" value="DJ-1_PfpI"/>
    <property type="match status" value="1"/>
</dbReference>
<keyword evidence="4" id="KW-1185">Reference proteome</keyword>
<name>A0A843XAC0_COLES</name>
<accession>A0A843XAC0</accession>
<feature type="transmembrane region" description="Helical" evidence="1">
    <location>
        <begin position="94"/>
        <end position="122"/>
    </location>
</feature>
<reference evidence="3" key="1">
    <citation type="submission" date="2017-07" db="EMBL/GenBank/DDBJ databases">
        <title>Taro Niue Genome Assembly and Annotation.</title>
        <authorList>
            <person name="Atibalentja N."/>
            <person name="Keating K."/>
            <person name="Fields C.J."/>
        </authorList>
    </citation>
    <scope>NUCLEOTIDE SEQUENCE</scope>
    <source>
        <strain evidence="3">Niue_2</strain>
        <tissue evidence="3">Leaf</tissue>
    </source>
</reference>
<proteinExistence type="predicted"/>
<dbReference type="GO" id="GO:1903189">
    <property type="term" value="P:glyoxal metabolic process"/>
    <property type="evidence" value="ECO:0007669"/>
    <property type="project" value="TreeGrafter"/>
</dbReference>
<evidence type="ECO:0000256" key="1">
    <source>
        <dbReference type="SAM" id="Phobius"/>
    </source>
</evidence>
<comment type="caution">
    <text evidence="3">The sequence shown here is derived from an EMBL/GenBank/DDBJ whole genome shotgun (WGS) entry which is preliminary data.</text>
</comment>
<protein>
    <recommendedName>
        <fullName evidence="2">DJ-1/PfpI domain-containing protein</fullName>
    </recommendedName>
</protein>
<keyword evidence="1" id="KW-0812">Transmembrane</keyword>
<evidence type="ECO:0000313" key="3">
    <source>
        <dbReference type="EMBL" id="MQM16248.1"/>
    </source>
</evidence>
<feature type="domain" description="DJ-1/PfpI" evidence="2">
    <location>
        <begin position="30"/>
        <end position="97"/>
    </location>
</feature>
<dbReference type="SUPFAM" id="SSF52317">
    <property type="entry name" value="Class I glutamine amidotransferase-like"/>
    <property type="match status" value="1"/>
</dbReference>
<dbReference type="InterPro" id="IPR050325">
    <property type="entry name" value="Prot/Nucl_acid_deglycase"/>
</dbReference>
<dbReference type="EMBL" id="NMUH01006917">
    <property type="protein sequence ID" value="MQM16248.1"/>
    <property type="molecule type" value="Genomic_DNA"/>
</dbReference>
<gene>
    <name evidence="3" type="ORF">Taro_049202</name>
</gene>
<dbReference type="InterPro" id="IPR002818">
    <property type="entry name" value="DJ-1/PfpI"/>
</dbReference>